<comment type="caution">
    <text evidence="1">The sequence shown here is derived from an EMBL/GenBank/DDBJ whole genome shotgun (WGS) entry which is preliminary data.</text>
</comment>
<name>A0A0F9FND7_9ZZZZ</name>
<sequence length="452" mass="48749">TLAETASFTLDACGVEVSVDVQRRADPGQGGISLVLDDAVIKPTMTVDKARPLTPGVEETYTFTIELEQMGDLDPDADPPEATLEAVYVVLPGGFSWQTTSYVPNSSKVSTDGGLTWTPVPRPALESGIGGNRVRVRWPEDHVPANPPDFPPPDPEDPEYAQYTGPTGVFSSDPGDALHYFQDIETFQVAREKHYLEFQVRENLTTNPSAQCSWVVLRPWGTVSGPQATILTGGAPEETGCQKDGMIGVTKVAAPDIIQPGIDTPIKYTISITNTQASGTLHVDKMTDYLPPGFNWLGGAEDSLGEGFASASTEGTISWIYDPDPASSEVRINHPDDPVVEGRDTIAWLISPPPGINAGETATLVFWALASRDVSGAYHNEVTILPQEGEALPQGFTSPEITTNEQLYTSYSWETGTVMVPSYDSEASADGMTIDANLIYFRGVWITSYQVK</sequence>
<gene>
    <name evidence="1" type="ORF">LCGC14_2009020</name>
</gene>
<evidence type="ECO:0008006" key="2">
    <source>
        <dbReference type="Google" id="ProtNLM"/>
    </source>
</evidence>
<dbReference type="AlphaFoldDB" id="A0A0F9FND7"/>
<protein>
    <recommendedName>
        <fullName evidence="2">DUF11 domain-containing protein</fullName>
    </recommendedName>
</protein>
<proteinExistence type="predicted"/>
<accession>A0A0F9FND7</accession>
<feature type="non-terminal residue" evidence="1">
    <location>
        <position position="1"/>
    </location>
</feature>
<reference evidence="1" key="1">
    <citation type="journal article" date="2015" name="Nature">
        <title>Complex archaea that bridge the gap between prokaryotes and eukaryotes.</title>
        <authorList>
            <person name="Spang A."/>
            <person name="Saw J.H."/>
            <person name="Jorgensen S.L."/>
            <person name="Zaremba-Niedzwiedzka K."/>
            <person name="Martijn J."/>
            <person name="Lind A.E."/>
            <person name="van Eijk R."/>
            <person name="Schleper C."/>
            <person name="Guy L."/>
            <person name="Ettema T.J."/>
        </authorList>
    </citation>
    <scope>NUCLEOTIDE SEQUENCE</scope>
</reference>
<dbReference type="EMBL" id="LAZR01022987">
    <property type="protein sequence ID" value="KKL80016.1"/>
    <property type="molecule type" value="Genomic_DNA"/>
</dbReference>
<organism evidence="1">
    <name type="scientific">marine sediment metagenome</name>
    <dbReference type="NCBI Taxonomy" id="412755"/>
    <lineage>
        <taxon>unclassified sequences</taxon>
        <taxon>metagenomes</taxon>
        <taxon>ecological metagenomes</taxon>
    </lineage>
</organism>
<evidence type="ECO:0000313" key="1">
    <source>
        <dbReference type="EMBL" id="KKL80016.1"/>
    </source>
</evidence>